<evidence type="ECO:0000256" key="4">
    <source>
        <dbReference type="PROSITE-ProRule" id="PRU00221"/>
    </source>
</evidence>
<dbReference type="InterPro" id="IPR020472">
    <property type="entry name" value="WD40_PAC1"/>
</dbReference>
<accession>A0A7H9HW05</accession>
<dbReference type="GO" id="GO:0042254">
    <property type="term" value="P:ribosome biogenesis"/>
    <property type="evidence" value="ECO:0007669"/>
    <property type="project" value="UniProtKB-KW"/>
</dbReference>
<dbReference type="PROSITE" id="PS50082">
    <property type="entry name" value="WD_REPEATS_2"/>
    <property type="match status" value="3"/>
</dbReference>
<dbReference type="Proteomes" id="UP000510647">
    <property type="component" value="Chromosome 4"/>
</dbReference>
<feature type="compositionally biased region" description="Basic residues" evidence="5">
    <location>
        <begin position="371"/>
        <end position="392"/>
    </location>
</feature>
<dbReference type="InterPro" id="IPR015943">
    <property type="entry name" value="WD40/YVTN_repeat-like_dom_sf"/>
</dbReference>
<feature type="repeat" description="WD" evidence="4">
    <location>
        <begin position="275"/>
        <end position="318"/>
    </location>
</feature>
<evidence type="ECO:0000256" key="5">
    <source>
        <dbReference type="SAM" id="MobiDB-lite"/>
    </source>
</evidence>
<keyword evidence="7" id="KW-1185">Reference proteome</keyword>
<dbReference type="OrthoDB" id="308449at2759"/>
<evidence type="ECO:0000313" key="7">
    <source>
        <dbReference type="Proteomes" id="UP000510647"/>
    </source>
</evidence>
<evidence type="ECO:0000256" key="2">
    <source>
        <dbReference type="ARBA" id="ARBA00022574"/>
    </source>
</evidence>
<evidence type="ECO:0000256" key="1">
    <source>
        <dbReference type="ARBA" id="ARBA00022517"/>
    </source>
</evidence>
<feature type="repeat" description="WD" evidence="4">
    <location>
        <begin position="137"/>
        <end position="178"/>
    </location>
</feature>
<dbReference type="InterPro" id="IPR051959">
    <property type="entry name" value="PAK1-Kinase_Regulator"/>
</dbReference>
<evidence type="ECO:0000256" key="3">
    <source>
        <dbReference type="ARBA" id="ARBA00022737"/>
    </source>
</evidence>
<proteinExistence type="predicted"/>
<feature type="repeat" description="WD" evidence="4">
    <location>
        <begin position="38"/>
        <end position="77"/>
    </location>
</feature>
<name>A0A7H9HW05_9SACH</name>
<reference evidence="6 7" key="1">
    <citation type="submission" date="2020-06" db="EMBL/GenBank/DDBJ databases">
        <title>The yeast mating-type switching endonuclease HO is a domesticated member of an unorthodox homing genetic element family.</title>
        <authorList>
            <person name="Coughlan A.Y."/>
            <person name="Lombardi L."/>
            <person name="Braun-Galleani S."/>
            <person name="Martos A.R."/>
            <person name="Galeote V."/>
            <person name="Bigey F."/>
            <person name="Dequin S."/>
            <person name="Byrne K.P."/>
            <person name="Wolfe K.H."/>
        </authorList>
    </citation>
    <scope>NUCLEOTIDE SEQUENCE [LARGE SCALE GENOMIC DNA]</scope>
    <source>
        <strain evidence="6 7">CBS2947</strain>
    </source>
</reference>
<gene>
    <name evidence="6" type="ORF">HG537_0D06460</name>
</gene>
<dbReference type="Pfam" id="PF00400">
    <property type="entry name" value="WD40"/>
    <property type="match status" value="4"/>
</dbReference>
<dbReference type="InterPro" id="IPR001680">
    <property type="entry name" value="WD40_rpt"/>
</dbReference>
<dbReference type="AlphaFoldDB" id="A0A7H9HW05"/>
<keyword evidence="2 4" id="KW-0853">WD repeat</keyword>
<dbReference type="PANTHER" id="PTHR44675:SF1">
    <property type="entry name" value="P21-ACTIVATED PROTEIN KINASE-INTERACTING PROTEIN 1"/>
    <property type="match status" value="1"/>
</dbReference>
<dbReference type="EMBL" id="CP059270">
    <property type="protein sequence ID" value="QLQ80645.1"/>
    <property type="molecule type" value="Genomic_DNA"/>
</dbReference>
<dbReference type="SMART" id="SM00320">
    <property type="entry name" value="WD40"/>
    <property type="match status" value="4"/>
</dbReference>
<feature type="region of interest" description="Disordered" evidence="5">
    <location>
        <begin position="368"/>
        <end position="392"/>
    </location>
</feature>
<dbReference type="InterPro" id="IPR036322">
    <property type="entry name" value="WD40_repeat_dom_sf"/>
</dbReference>
<protein>
    <submittedName>
        <fullName evidence="6">Uncharacterized protein</fullName>
    </submittedName>
</protein>
<sequence>MMIGSQFRIIVGSYEHNILCLSIDLSLTKPVFTPIFHFQAHTLSVKCLDISGRYLVSGSNDENIRIYDLQKRKELGTLLAHQGSITALKFSNSAIENQEMGSVSEKKSPMGKWLLSASEDHHVIVWRVKDWENFGTLKGHTGRINDVDIHPSNRIAISVSEDHSIRLWNLMTVKKAAVLKLRNYSQNAQFVRWLGQDGSYFAAALLNKVLIYKTSTAKVHSEIDLGRLSVMHIERTTIDGEEYLAVGLSNGRVNFYTAKSLYEEDAKDVQPAFDLLGHTNRIKDFKFYDNECGSYLVTISSDGKVIVWDLNKKEQLAVYDAGERLNCLAICDEATEKYETVNKRDVTTAEIDEQSEVEHDVEELKQEMFGKTKKKNKNKKRKGNKKVSIKME</sequence>
<dbReference type="PROSITE" id="PS00678">
    <property type="entry name" value="WD_REPEATS_1"/>
    <property type="match status" value="2"/>
</dbReference>
<dbReference type="Gene3D" id="2.130.10.10">
    <property type="entry name" value="YVTN repeat-like/Quinoprotein amine dehydrogenase"/>
    <property type="match status" value="3"/>
</dbReference>
<dbReference type="PROSITE" id="PS50294">
    <property type="entry name" value="WD_REPEATS_REGION"/>
    <property type="match status" value="2"/>
</dbReference>
<keyword evidence="3" id="KW-0677">Repeat</keyword>
<dbReference type="InterPro" id="IPR019775">
    <property type="entry name" value="WD40_repeat_CS"/>
</dbReference>
<dbReference type="PRINTS" id="PR00320">
    <property type="entry name" value="GPROTEINBRPT"/>
</dbReference>
<evidence type="ECO:0000313" key="6">
    <source>
        <dbReference type="EMBL" id="QLQ80645.1"/>
    </source>
</evidence>
<keyword evidence="1" id="KW-0690">Ribosome biogenesis</keyword>
<dbReference type="SUPFAM" id="SSF50978">
    <property type="entry name" value="WD40 repeat-like"/>
    <property type="match status" value="1"/>
</dbReference>
<dbReference type="PANTHER" id="PTHR44675">
    <property type="entry name" value="PAK1 INTERACTING PROTEIN 1"/>
    <property type="match status" value="1"/>
</dbReference>
<organism evidence="6 7">
    <name type="scientific">Torulaspora globosa</name>
    <dbReference type="NCBI Taxonomy" id="48254"/>
    <lineage>
        <taxon>Eukaryota</taxon>
        <taxon>Fungi</taxon>
        <taxon>Dikarya</taxon>
        <taxon>Ascomycota</taxon>
        <taxon>Saccharomycotina</taxon>
        <taxon>Saccharomycetes</taxon>
        <taxon>Saccharomycetales</taxon>
        <taxon>Saccharomycetaceae</taxon>
        <taxon>Torulaspora</taxon>
    </lineage>
</organism>